<gene>
    <name evidence="1" type="ORF">T05_4934</name>
</gene>
<comment type="caution">
    <text evidence="1">The sequence shown here is derived from an EMBL/GenBank/DDBJ whole genome shotgun (WGS) entry which is preliminary data.</text>
</comment>
<protein>
    <submittedName>
        <fullName evidence="1">Uncharacterized protein</fullName>
    </submittedName>
</protein>
<dbReference type="EMBL" id="JYDJ01000127">
    <property type="protein sequence ID" value="KRX43096.1"/>
    <property type="molecule type" value="Genomic_DNA"/>
</dbReference>
<accession>A0A0V0TVU4</accession>
<evidence type="ECO:0000313" key="2">
    <source>
        <dbReference type="Proteomes" id="UP000055048"/>
    </source>
</evidence>
<evidence type="ECO:0000313" key="1">
    <source>
        <dbReference type="EMBL" id="KRX43096.1"/>
    </source>
</evidence>
<dbReference type="AlphaFoldDB" id="A0A0V0TVU4"/>
<dbReference type="OrthoDB" id="10382396at2759"/>
<dbReference type="Proteomes" id="UP000055048">
    <property type="component" value="Unassembled WGS sequence"/>
</dbReference>
<reference evidence="1 2" key="1">
    <citation type="submission" date="2015-01" db="EMBL/GenBank/DDBJ databases">
        <title>Evolution of Trichinella species and genotypes.</title>
        <authorList>
            <person name="Korhonen P.K."/>
            <person name="Edoardo P."/>
            <person name="Giuseppe L.R."/>
            <person name="Gasser R.B."/>
        </authorList>
    </citation>
    <scope>NUCLEOTIDE SEQUENCE [LARGE SCALE GENOMIC DNA]</scope>
    <source>
        <strain evidence="1">ISS417</strain>
    </source>
</reference>
<keyword evidence="2" id="KW-1185">Reference proteome</keyword>
<name>A0A0V0TVU4_9BILA</name>
<proteinExistence type="predicted"/>
<organism evidence="1 2">
    <name type="scientific">Trichinella murrelli</name>
    <dbReference type="NCBI Taxonomy" id="144512"/>
    <lineage>
        <taxon>Eukaryota</taxon>
        <taxon>Metazoa</taxon>
        <taxon>Ecdysozoa</taxon>
        <taxon>Nematoda</taxon>
        <taxon>Enoplea</taxon>
        <taxon>Dorylaimia</taxon>
        <taxon>Trichinellida</taxon>
        <taxon>Trichinellidae</taxon>
        <taxon>Trichinella</taxon>
    </lineage>
</organism>
<sequence length="99" mass="10917">MRDIHILVSYCFRQCSCSPSAIICQVVLAGLRSPGGYLRIALGWETVLSAGSPLTCLFALKLTLIKQIVRWIGDGGRAWGVIKFFSISRSQQPAFVMLQ</sequence>